<dbReference type="Pfam" id="PF01103">
    <property type="entry name" value="Omp85"/>
    <property type="match status" value="1"/>
</dbReference>
<dbReference type="PROSITE" id="PS51779">
    <property type="entry name" value="POTRA"/>
    <property type="match status" value="1"/>
</dbReference>
<dbReference type="Proteomes" id="UP000075606">
    <property type="component" value="Unassembled WGS sequence"/>
</dbReference>
<reference evidence="4 5" key="1">
    <citation type="submission" date="2016-01" db="EMBL/GenBank/DDBJ databases">
        <title>Genome sequencing of Roseivirga spongicola UST030701-084.</title>
        <authorList>
            <person name="Selvaratnam C."/>
            <person name="Thevarajoo S."/>
            <person name="Goh K.M."/>
            <person name="Ee R."/>
            <person name="Chan K.-G."/>
            <person name="Chong C.S."/>
        </authorList>
    </citation>
    <scope>NUCLEOTIDE SEQUENCE [LARGE SCALE GENOMIC DNA]</scope>
    <source>
        <strain evidence="4 5">UST030701-084</strain>
    </source>
</reference>
<proteinExistence type="predicted"/>
<evidence type="ECO:0000313" key="5">
    <source>
        <dbReference type="Proteomes" id="UP000075606"/>
    </source>
</evidence>
<dbReference type="EMBL" id="LRPC01000031">
    <property type="protein sequence ID" value="KYG71804.1"/>
    <property type="molecule type" value="Genomic_DNA"/>
</dbReference>
<evidence type="ECO:0000256" key="2">
    <source>
        <dbReference type="ARBA" id="ARBA00023136"/>
    </source>
</evidence>
<dbReference type="InterPro" id="IPR000184">
    <property type="entry name" value="Bac_surfAg_D15"/>
</dbReference>
<keyword evidence="5" id="KW-1185">Reference proteome</keyword>
<gene>
    <name evidence="4" type="ORF">AWW68_17465</name>
</gene>
<sequence length="448" mass="52237">MPDIDPETDVTIGKIYIIGNKKTRNSIILRELNFEEGQTLKMKDFAESVELDKQKLINTRLFQTVELVPLFLSPNNVEVLVRVQERWYVFPAPIFKLSDRNFTEWWVNQNRDFSRVNYGAQLYHLNFSGRNDRLVLKAQFGFTKQYAFQYSIPYINKAQTTGLNISTSFATNKAVSYASDGHRLQFVESENTIRRLFSTSGTLTFRPSFYNRHSFSLGYSRTSIADTVYQLNNDYFQVDANLQEYFVFSYTYNHDNRDYVAYPLKGNRFTGSVNQLGLGIFDDINMLTTRVEFSTYTPIGQKLSWANSIDVYKTFTDEIPYLVRAGFGYSPNFIRGYERYVVESDFLTSYRTSMRFQILKGMKQLNRRSMIEQFRALPYAFYLKVFMDTGYAGDPLESNSNNFYNNKWIGSVGVGVDLVTLYDFVVRFEYSMNREGDTGFFVNFRSAL</sequence>
<evidence type="ECO:0000313" key="4">
    <source>
        <dbReference type="EMBL" id="KYG71804.1"/>
    </source>
</evidence>
<dbReference type="GO" id="GO:0019867">
    <property type="term" value="C:outer membrane"/>
    <property type="evidence" value="ECO:0007669"/>
    <property type="project" value="InterPro"/>
</dbReference>
<name>A0A150WZA8_9BACT</name>
<comment type="subcellular location">
    <subcellularLocation>
        <location evidence="1">Membrane</location>
    </subcellularLocation>
</comment>
<dbReference type="InterPro" id="IPR010827">
    <property type="entry name" value="BamA/TamA_POTRA"/>
</dbReference>
<dbReference type="RefSeq" id="WP_068224810.1">
    <property type="nucleotide sequence ID" value="NZ_CP139724.1"/>
</dbReference>
<protein>
    <recommendedName>
        <fullName evidence="3">POTRA domain-containing protein</fullName>
    </recommendedName>
</protein>
<evidence type="ECO:0000256" key="1">
    <source>
        <dbReference type="ARBA" id="ARBA00004370"/>
    </source>
</evidence>
<dbReference type="OrthoDB" id="9768717at2"/>
<dbReference type="Pfam" id="PF07244">
    <property type="entry name" value="POTRA"/>
    <property type="match status" value="1"/>
</dbReference>
<organism evidence="4 5">
    <name type="scientific">Roseivirga spongicola</name>
    <dbReference type="NCBI Taxonomy" id="333140"/>
    <lineage>
        <taxon>Bacteria</taxon>
        <taxon>Pseudomonadati</taxon>
        <taxon>Bacteroidota</taxon>
        <taxon>Cytophagia</taxon>
        <taxon>Cytophagales</taxon>
        <taxon>Roseivirgaceae</taxon>
        <taxon>Roseivirga</taxon>
    </lineage>
</organism>
<evidence type="ECO:0000259" key="3">
    <source>
        <dbReference type="PROSITE" id="PS51779"/>
    </source>
</evidence>
<dbReference type="InterPro" id="IPR034746">
    <property type="entry name" value="POTRA"/>
</dbReference>
<dbReference type="STRING" id="333140.AWW68_17465"/>
<dbReference type="Gene3D" id="3.10.20.310">
    <property type="entry name" value="membrane protein fhac"/>
    <property type="match status" value="1"/>
</dbReference>
<keyword evidence="2" id="KW-0472">Membrane</keyword>
<dbReference type="AlphaFoldDB" id="A0A150WZA8"/>
<comment type="caution">
    <text evidence="4">The sequence shown here is derived from an EMBL/GenBank/DDBJ whole genome shotgun (WGS) entry which is preliminary data.</text>
</comment>
<accession>A0A150WZA8</accession>
<feature type="domain" description="POTRA" evidence="3">
    <location>
        <begin position="10"/>
        <end position="86"/>
    </location>
</feature>
<dbReference type="Gene3D" id="2.40.160.50">
    <property type="entry name" value="membrane protein fhac: a member of the omp85/tpsb transporter family"/>
    <property type="match status" value="1"/>
</dbReference>